<comment type="similarity">
    <text evidence="3">Belongs to the KdsC family.</text>
</comment>
<dbReference type="HOGENOM" id="CLU_106694_0_1_4"/>
<evidence type="ECO:0000256" key="7">
    <source>
        <dbReference type="ARBA" id="ARBA00022723"/>
    </source>
</evidence>
<dbReference type="Gene3D" id="3.40.50.1000">
    <property type="entry name" value="HAD superfamily/HAD-like"/>
    <property type="match status" value="1"/>
</dbReference>
<accession>B1Y6Y0</accession>
<evidence type="ECO:0000256" key="10">
    <source>
        <dbReference type="ARBA" id="ARBA00031051"/>
    </source>
</evidence>
<evidence type="ECO:0000256" key="9">
    <source>
        <dbReference type="ARBA" id="ARBA00022842"/>
    </source>
</evidence>
<comment type="subunit">
    <text evidence="4">Homotetramer.</text>
</comment>
<dbReference type="EMBL" id="CP001013">
    <property type="protein sequence ID" value="ACB32458.1"/>
    <property type="molecule type" value="Genomic_DNA"/>
</dbReference>
<keyword evidence="8" id="KW-0378">Hydrolase</keyword>
<dbReference type="KEGG" id="lch:Lcho_0183"/>
<dbReference type="GO" id="GO:0019143">
    <property type="term" value="F:3-deoxy-manno-octulosonate-8-phosphatase activity"/>
    <property type="evidence" value="ECO:0007669"/>
    <property type="project" value="UniProtKB-EC"/>
</dbReference>
<dbReference type="OrthoDB" id="9805604at2"/>
<dbReference type="SFLD" id="SFLDG01138">
    <property type="entry name" value="C1.6.2:_Deoxy-d-mannose-octulo"/>
    <property type="match status" value="1"/>
</dbReference>
<dbReference type="InterPro" id="IPR050793">
    <property type="entry name" value="CMP-NeuNAc_synthase"/>
</dbReference>
<dbReference type="STRING" id="395495.Lcho_0183"/>
<evidence type="ECO:0000313" key="12">
    <source>
        <dbReference type="Proteomes" id="UP000001693"/>
    </source>
</evidence>
<dbReference type="SUPFAM" id="SSF56784">
    <property type="entry name" value="HAD-like"/>
    <property type="match status" value="1"/>
</dbReference>
<sequence>MTEPNAAASIPAGRPVQAQCRFDPALLLQAQGVQVAIFDVDGCLTDGRIYIGADGEGVKAFNTLDGQGIKLLASGGITPVVITGRDSPAVRRRCADLGVGRALFGVHDKLAAAAVLLADMGASWQSLAVLGDDWPDLPLMTRCAFACAPVNAHVEVRSVAHHVTEARGGHGAAREFCDLLLMAAGRYAALLDGHLVTLDSAAT</sequence>
<dbReference type="InterPro" id="IPR036412">
    <property type="entry name" value="HAD-like_sf"/>
</dbReference>
<organism evidence="11 12">
    <name type="scientific">Leptothrix cholodnii (strain ATCC 51168 / LMG 8142 / SP-6)</name>
    <name type="common">Leptothrix discophora (strain SP-6)</name>
    <dbReference type="NCBI Taxonomy" id="395495"/>
    <lineage>
        <taxon>Bacteria</taxon>
        <taxon>Pseudomonadati</taxon>
        <taxon>Pseudomonadota</taxon>
        <taxon>Betaproteobacteria</taxon>
        <taxon>Burkholderiales</taxon>
        <taxon>Sphaerotilaceae</taxon>
        <taxon>Leptothrix</taxon>
    </lineage>
</organism>
<dbReference type="PANTHER" id="PTHR21485">
    <property type="entry name" value="HAD SUPERFAMILY MEMBERS CMAS AND KDSC"/>
    <property type="match status" value="1"/>
</dbReference>
<dbReference type="RefSeq" id="WP_012345220.1">
    <property type="nucleotide sequence ID" value="NC_010524.1"/>
</dbReference>
<dbReference type="InterPro" id="IPR010023">
    <property type="entry name" value="KdsC_fam"/>
</dbReference>
<evidence type="ECO:0000256" key="8">
    <source>
        <dbReference type="ARBA" id="ARBA00022801"/>
    </source>
</evidence>
<protein>
    <recommendedName>
        <fullName evidence="6">3-deoxy-D-manno-octulosonate 8-phosphate phosphatase KdsC</fullName>
        <ecNumber evidence="5">3.1.3.45</ecNumber>
    </recommendedName>
    <alternativeName>
        <fullName evidence="10">KDO 8-P phosphatase</fullName>
    </alternativeName>
</protein>
<dbReference type="NCBIfam" id="TIGR01670">
    <property type="entry name" value="KdsC-phosphatas"/>
    <property type="match status" value="1"/>
</dbReference>
<comment type="catalytic activity">
    <reaction evidence="1">
        <text>3-deoxy-alpha-D-manno-2-octulosonate-8-phosphate + H2O = 3-deoxy-alpha-D-manno-oct-2-ulosonate + phosphate</text>
        <dbReference type="Rhea" id="RHEA:11500"/>
        <dbReference type="ChEBI" id="CHEBI:15377"/>
        <dbReference type="ChEBI" id="CHEBI:43474"/>
        <dbReference type="ChEBI" id="CHEBI:85985"/>
        <dbReference type="ChEBI" id="CHEBI:85986"/>
        <dbReference type="EC" id="3.1.3.45"/>
    </reaction>
</comment>
<dbReference type="InterPro" id="IPR023214">
    <property type="entry name" value="HAD_sf"/>
</dbReference>
<evidence type="ECO:0000256" key="2">
    <source>
        <dbReference type="ARBA" id="ARBA00001946"/>
    </source>
</evidence>
<dbReference type="eggNOG" id="COG1778">
    <property type="taxonomic scope" value="Bacteria"/>
</dbReference>
<reference evidence="11 12" key="1">
    <citation type="submission" date="2008-03" db="EMBL/GenBank/DDBJ databases">
        <title>Complete sequence of Leptothrix cholodnii SP-6.</title>
        <authorList>
            <consortium name="US DOE Joint Genome Institute"/>
            <person name="Copeland A."/>
            <person name="Lucas S."/>
            <person name="Lapidus A."/>
            <person name="Glavina del Rio T."/>
            <person name="Dalin E."/>
            <person name="Tice H."/>
            <person name="Bruce D."/>
            <person name="Goodwin L."/>
            <person name="Pitluck S."/>
            <person name="Chertkov O."/>
            <person name="Brettin T."/>
            <person name="Detter J.C."/>
            <person name="Han C."/>
            <person name="Kuske C.R."/>
            <person name="Schmutz J."/>
            <person name="Larimer F."/>
            <person name="Land M."/>
            <person name="Hauser L."/>
            <person name="Kyrpides N."/>
            <person name="Lykidis A."/>
            <person name="Emerson D."/>
            <person name="Richardson P."/>
        </authorList>
    </citation>
    <scope>NUCLEOTIDE SEQUENCE [LARGE SCALE GENOMIC DNA]</scope>
    <source>
        <strain evidence="12">ATCC 51168 / LMG 8142 / SP-6</strain>
    </source>
</reference>
<keyword evidence="12" id="KW-1185">Reference proteome</keyword>
<gene>
    <name evidence="11" type="ordered locus">Lcho_0183</name>
</gene>
<evidence type="ECO:0000256" key="6">
    <source>
        <dbReference type="ARBA" id="ARBA00020092"/>
    </source>
</evidence>
<dbReference type="EC" id="3.1.3.45" evidence="5"/>
<evidence type="ECO:0000256" key="4">
    <source>
        <dbReference type="ARBA" id="ARBA00011881"/>
    </source>
</evidence>
<name>B1Y6Y0_LEPCP</name>
<dbReference type="PANTHER" id="PTHR21485:SF3">
    <property type="entry name" value="N-ACYLNEURAMINATE CYTIDYLYLTRANSFERASE"/>
    <property type="match status" value="1"/>
</dbReference>
<evidence type="ECO:0000256" key="5">
    <source>
        <dbReference type="ARBA" id="ARBA00013066"/>
    </source>
</evidence>
<dbReference type="GO" id="GO:0046872">
    <property type="term" value="F:metal ion binding"/>
    <property type="evidence" value="ECO:0007669"/>
    <property type="project" value="UniProtKB-KW"/>
</dbReference>
<comment type="cofactor">
    <cofactor evidence="2">
        <name>Mg(2+)</name>
        <dbReference type="ChEBI" id="CHEBI:18420"/>
    </cofactor>
</comment>
<dbReference type="GO" id="GO:0008781">
    <property type="term" value="F:N-acylneuraminate cytidylyltransferase activity"/>
    <property type="evidence" value="ECO:0007669"/>
    <property type="project" value="TreeGrafter"/>
</dbReference>
<keyword evidence="7" id="KW-0479">Metal-binding</keyword>
<proteinExistence type="inferred from homology"/>
<evidence type="ECO:0000256" key="3">
    <source>
        <dbReference type="ARBA" id="ARBA00005893"/>
    </source>
</evidence>
<dbReference type="AlphaFoldDB" id="B1Y6Y0"/>
<dbReference type="SFLD" id="SFLDG01136">
    <property type="entry name" value="C1.6:_Phosphoserine_Phosphatas"/>
    <property type="match status" value="1"/>
</dbReference>
<dbReference type="Proteomes" id="UP000001693">
    <property type="component" value="Chromosome"/>
</dbReference>
<keyword evidence="9" id="KW-0460">Magnesium</keyword>
<evidence type="ECO:0000256" key="1">
    <source>
        <dbReference type="ARBA" id="ARBA00000898"/>
    </source>
</evidence>
<dbReference type="SFLD" id="SFLDS00003">
    <property type="entry name" value="Haloacid_Dehalogenase"/>
    <property type="match status" value="1"/>
</dbReference>
<evidence type="ECO:0000313" key="11">
    <source>
        <dbReference type="EMBL" id="ACB32458.1"/>
    </source>
</evidence>
<dbReference type="FunFam" id="3.40.50.1000:FF:000029">
    <property type="entry name" value="3-deoxy-D-manno-octulosonate 8-phosphate phosphatase KdsC"/>
    <property type="match status" value="1"/>
</dbReference>